<dbReference type="Pfam" id="PF04237">
    <property type="entry name" value="YjbR"/>
    <property type="match status" value="1"/>
</dbReference>
<reference evidence="1 2" key="1">
    <citation type="submission" date="2024-10" db="EMBL/GenBank/DDBJ databases">
        <title>The Natural Products Discovery Center: Release of the First 8490 Sequenced Strains for Exploring Actinobacteria Biosynthetic Diversity.</title>
        <authorList>
            <person name="Kalkreuter E."/>
            <person name="Kautsar S.A."/>
            <person name="Yang D."/>
            <person name="Bader C.D."/>
            <person name="Teijaro C.N."/>
            <person name="Fluegel L."/>
            <person name="Davis C.M."/>
            <person name="Simpson J.R."/>
            <person name="Lauterbach L."/>
            <person name="Steele A.D."/>
            <person name="Gui C."/>
            <person name="Meng S."/>
            <person name="Li G."/>
            <person name="Viehrig K."/>
            <person name="Ye F."/>
            <person name="Su P."/>
            <person name="Kiefer A.F."/>
            <person name="Nichols A."/>
            <person name="Cepeda A.J."/>
            <person name="Yan W."/>
            <person name="Fan B."/>
            <person name="Jiang Y."/>
            <person name="Adhikari A."/>
            <person name="Zheng C.-J."/>
            <person name="Schuster L."/>
            <person name="Cowan T.M."/>
            <person name="Smanski M.J."/>
            <person name="Chevrette M.G."/>
            <person name="De Carvalho L.P.S."/>
            <person name="Shen B."/>
        </authorList>
    </citation>
    <scope>NUCLEOTIDE SEQUENCE [LARGE SCALE GENOMIC DNA]</scope>
    <source>
        <strain evidence="1 2">NPDC020568</strain>
    </source>
</reference>
<dbReference type="PANTHER" id="PTHR35145:SF1">
    <property type="entry name" value="CYTOPLASMIC PROTEIN"/>
    <property type="match status" value="1"/>
</dbReference>
<evidence type="ECO:0000313" key="2">
    <source>
        <dbReference type="Proteomes" id="UP001611263"/>
    </source>
</evidence>
<dbReference type="PANTHER" id="PTHR35145">
    <property type="entry name" value="CYTOPLASMIC PROTEIN-RELATED"/>
    <property type="match status" value="1"/>
</dbReference>
<name>A0ABW7TZR9_9NOCA</name>
<protein>
    <submittedName>
        <fullName evidence="1">MmcQ/YjbR family DNA-binding protein</fullName>
    </submittedName>
</protein>
<dbReference type="SUPFAM" id="SSF142906">
    <property type="entry name" value="YjbR-like"/>
    <property type="match status" value="1"/>
</dbReference>
<sequence length="129" mass="14074">MTISGTEIQRLARRTAQQLPGVDHGHPFTPGLDVYKVVGKVFLIVTDDPGEPVVTLKVDPAHGSALQRSHSSIQPGRYLDKRHWSTIAAGPGVTRELVEDLVNGSYELVVEKIPRRHRPPTGDVAPSAR</sequence>
<proteinExistence type="predicted"/>
<dbReference type="InterPro" id="IPR058532">
    <property type="entry name" value="YjbR/MT2646/Rv2570-like"/>
</dbReference>
<gene>
    <name evidence="1" type="ORF">ACH4WX_31445</name>
</gene>
<dbReference type="GeneID" id="93507600"/>
<accession>A0ABW7TZR9</accession>
<dbReference type="RefSeq" id="WP_033247220.1">
    <property type="nucleotide sequence ID" value="NZ_JBIRUQ010000015.1"/>
</dbReference>
<dbReference type="EMBL" id="JBIRUQ010000015">
    <property type="protein sequence ID" value="MFI1465249.1"/>
    <property type="molecule type" value="Genomic_DNA"/>
</dbReference>
<dbReference type="InterPro" id="IPR038056">
    <property type="entry name" value="YjbR-like_sf"/>
</dbReference>
<keyword evidence="1" id="KW-0238">DNA-binding</keyword>
<evidence type="ECO:0000313" key="1">
    <source>
        <dbReference type="EMBL" id="MFI1465249.1"/>
    </source>
</evidence>
<dbReference type="InterPro" id="IPR007351">
    <property type="entry name" value="YjbR"/>
</dbReference>
<dbReference type="GO" id="GO:0003677">
    <property type="term" value="F:DNA binding"/>
    <property type="evidence" value="ECO:0007669"/>
    <property type="project" value="UniProtKB-KW"/>
</dbReference>
<comment type="caution">
    <text evidence="1">The sequence shown here is derived from an EMBL/GenBank/DDBJ whole genome shotgun (WGS) entry which is preliminary data.</text>
</comment>
<dbReference type="Gene3D" id="3.90.1150.30">
    <property type="match status" value="1"/>
</dbReference>
<dbReference type="Proteomes" id="UP001611263">
    <property type="component" value="Unassembled WGS sequence"/>
</dbReference>
<organism evidence="1 2">
    <name type="scientific">Nocardia carnea</name>
    <dbReference type="NCBI Taxonomy" id="37328"/>
    <lineage>
        <taxon>Bacteria</taxon>
        <taxon>Bacillati</taxon>
        <taxon>Actinomycetota</taxon>
        <taxon>Actinomycetes</taxon>
        <taxon>Mycobacteriales</taxon>
        <taxon>Nocardiaceae</taxon>
        <taxon>Nocardia</taxon>
    </lineage>
</organism>
<keyword evidence="2" id="KW-1185">Reference proteome</keyword>